<dbReference type="InterPro" id="IPR027417">
    <property type="entry name" value="P-loop_NTPase"/>
</dbReference>
<comment type="caution">
    <text evidence="3">The sequence shown here is derived from an EMBL/GenBank/DDBJ whole genome shotgun (WGS) entry which is preliminary data.</text>
</comment>
<name>A0A9W8IXV0_9AGAR</name>
<dbReference type="Proteomes" id="UP001140091">
    <property type="component" value="Unassembled WGS sequence"/>
</dbReference>
<proteinExistence type="predicted"/>
<dbReference type="Pfam" id="PF24883">
    <property type="entry name" value="NPHP3_N"/>
    <property type="match status" value="1"/>
</dbReference>
<evidence type="ECO:0000313" key="3">
    <source>
        <dbReference type="EMBL" id="KAJ2924707.1"/>
    </source>
</evidence>
<evidence type="ECO:0000313" key="4">
    <source>
        <dbReference type="Proteomes" id="UP001140091"/>
    </source>
</evidence>
<protein>
    <recommendedName>
        <fullName evidence="2">Nephrocystin 3-like N-terminal domain-containing protein</fullName>
    </recommendedName>
</protein>
<evidence type="ECO:0000259" key="2">
    <source>
        <dbReference type="Pfam" id="PF24883"/>
    </source>
</evidence>
<keyword evidence="1" id="KW-0677">Repeat</keyword>
<reference evidence="3" key="1">
    <citation type="submission" date="2022-06" db="EMBL/GenBank/DDBJ databases">
        <title>Genome Sequence of Candolleomyces eurysporus.</title>
        <authorList>
            <person name="Buettner E."/>
        </authorList>
    </citation>
    <scope>NUCLEOTIDE SEQUENCE</scope>
    <source>
        <strain evidence="3">VTCC 930004</strain>
    </source>
</reference>
<accession>A0A9W8IXV0</accession>
<feature type="domain" description="Nephrocystin 3-like N-terminal" evidence="2">
    <location>
        <begin position="75"/>
        <end position="248"/>
    </location>
</feature>
<dbReference type="EMBL" id="JANBPK010001209">
    <property type="protein sequence ID" value="KAJ2924707.1"/>
    <property type="molecule type" value="Genomic_DNA"/>
</dbReference>
<feature type="non-terminal residue" evidence="3">
    <location>
        <position position="416"/>
    </location>
</feature>
<dbReference type="SUPFAM" id="SSF52540">
    <property type="entry name" value="P-loop containing nucleoside triphosphate hydrolases"/>
    <property type="match status" value="1"/>
</dbReference>
<dbReference type="Gene3D" id="3.40.50.300">
    <property type="entry name" value="P-loop containing nucleotide triphosphate hydrolases"/>
    <property type="match status" value="1"/>
</dbReference>
<organism evidence="3 4">
    <name type="scientific">Candolleomyces eurysporus</name>
    <dbReference type="NCBI Taxonomy" id="2828524"/>
    <lineage>
        <taxon>Eukaryota</taxon>
        <taxon>Fungi</taxon>
        <taxon>Dikarya</taxon>
        <taxon>Basidiomycota</taxon>
        <taxon>Agaricomycotina</taxon>
        <taxon>Agaricomycetes</taxon>
        <taxon>Agaricomycetidae</taxon>
        <taxon>Agaricales</taxon>
        <taxon>Agaricineae</taxon>
        <taxon>Psathyrellaceae</taxon>
        <taxon>Candolleomyces</taxon>
    </lineage>
</organism>
<keyword evidence="4" id="KW-1185">Reference proteome</keyword>
<dbReference type="PANTHER" id="PTHR10039">
    <property type="entry name" value="AMELOGENIN"/>
    <property type="match status" value="1"/>
</dbReference>
<dbReference type="OrthoDB" id="163438at2759"/>
<dbReference type="AlphaFoldDB" id="A0A9W8IXV0"/>
<sequence>MATVQFLPNANGVGISNSTLLIAGGNIVQQSVPDLHVRLQPILDASHTRNRKTSPPDSMCQRGTRTKVIKGITVWADSEIEADNHVYCLYGTVGSGKSSIAQAVSGKYHGAGRLLASHYFFRGSGERSTMARFAVTLASQMATVIPETVPFIEAALTSHPGLLKPGTLSLEFQLRNLVFEPFKAVADSSSPLSSPPGKTSPNPLPFLVVIDGLDECEDKEGMETFIDSMLEFFEANPTIPLRFFITTRVEQHIQDHLEVPEVILDNLDRHESRHDIEMFVEAEFEREAKRNRVIRAYIAQHGNWPTADHRHQLIGHIKGSFIFASTLVKYILWNKGDGLTPMDRLPLALDMNPGLDGLYTQTLARVEHLPHFMDVISTITLTDEPFSISQLTGVLQIKTFKVLQVLVDLQSIIQTF</sequence>
<gene>
    <name evidence="3" type="ORF">H1R20_g12410</name>
</gene>
<evidence type="ECO:0000256" key="1">
    <source>
        <dbReference type="ARBA" id="ARBA00022737"/>
    </source>
</evidence>
<dbReference type="InterPro" id="IPR056884">
    <property type="entry name" value="NPHP3-like_N"/>
</dbReference>